<organism evidence="9 10">
    <name type="scientific">Arthrobacter terricola</name>
    <dbReference type="NCBI Taxonomy" id="2547396"/>
    <lineage>
        <taxon>Bacteria</taxon>
        <taxon>Bacillati</taxon>
        <taxon>Actinomycetota</taxon>
        <taxon>Actinomycetes</taxon>
        <taxon>Micrococcales</taxon>
        <taxon>Micrococcaceae</taxon>
        <taxon>Arthrobacter</taxon>
    </lineage>
</organism>
<dbReference type="SUPFAM" id="SSF103473">
    <property type="entry name" value="MFS general substrate transporter"/>
    <property type="match status" value="1"/>
</dbReference>
<evidence type="ECO:0000259" key="8">
    <source>
        <dbReference type="PROSITE" id="PS50850"/>
    </source>
</evidence>
<feature type="transmembrane region" description="Helical" evidence="7">
    <location>
        <begin position="153"/>
        <end position="176"/>
    </location>
</feature>
<dbReference type="EMBL" id="SMRU01000064">
    <property type="protein sequence ID" value="TDF86041.1"/>
    <property type="molecule type" value="Genomic_DNA"/>
</dbReference>
<dbReference type="PROSITE" id="PS50850">
    <property type="entry name" value="MFS"/>
    <property type="match status" value="1"/>
</dbReference>
<feature type="transmembrane region" description="Helical" evidence="7">
    <location>
        <begin position="115"/>
        <end position="132"/>
    </location>
</feature>
<keyword evidence="2" id="KW-0813">Transport</keyword>
<reference evidence="9 10" key="1">
    <citation type="submission" date="2019-03" db="EMBL/GenBank/DDBJ databases">
        <title>Whole genome sequence of Arthrobacter sp JH1-1.</title>
        <authorList>
            <person name="Trinh H.N."/>
        </authorList>
    </citation>
    <scope>NUCLEOTIDE SEQUENCE [LARGE SCALE GENOMIC DNA]</scope>
    <source>
        <strain evidence="9 10">JH1-1</strain>
    </source>
</reference>
<dbReference type="Proteomes" id="UP000295511">
    <property type="component" value="Unassembled WGS sequence"/>
</dbReference>
<evidence type="ECO:0000256" key="5">
    <source>
        <dbReference type="ARBA" id="ARBA00022989"/>
    </source>
</evidence>
<gene>
    <name evidence="9" type="ORF">E1809_25705</name>
</gene>
<dbReference type="GO" id="GO:0022857">
    <property type="term" value="F:transmembrane transporter activity"/>
    <property type="evidence" value="ECO:0007669"/>
    <property type="project" value="InterPro"/>
</dbReference>
<feature type="domain" description="Major facilitator superfamily (MFS) profile" evidence="8">
    <location>
        <begin position="14"/>
        <end position="177"/>
    </location>
</feature>
<keyword evidence="10" id="KW-1185">Reference proteome</keyword>
<dbReference type="PANTHER" id="PTHR43045">
    <property type="entry name" value="SHIKIMATE TRANSPORTER"/>
    <property type="match status" value="1"/>
</dbReference>
<keyword evidence="4 7" id="KW-0812">Transmembrane</keyword>
<keyword evidence="6 7" id="KW-0472">Membrane</keyword>
<dbReference type="GO" id="GO:0005886">
    <property type="term" value="C:plasma membrane"/>
    <property type="evidence" value="ECO:0007669"/>
    <property type="project" value="UniProtKB-SubCell"/>
</dbReference>
<keyword evidence="5 7" id="KW-1133">Transmembrane helix</keyword>
<evidence type="ECO:0000313" key="10">
    <source>
        <dbReference type="Proteomes" id="UP000295511"/>
    </source>
</evidence>
<evidence type="ECO:0000256" key="4">
    <source>
        <dbReference type="ARBA" id="ARBA00022692"/>
    </source>
</evidence>
<dbReference type="Gene3D" id="1.20.1250.20">
    <property type="entry name" value="MFS general substrate transporter like domains"/>
    <property type="match status" value="1"/>
</dbReference>
<keyword evidence="3" id="KW-1003">Cell membrane</keyword>
<name>A0A4R5K5D9_9MICC</name>
<dbReference type="InterPro" id="IPR036259">
    <property type="entry name" value="MFS_trans_sf"/>
</dbReference>
<dbReference type="PANTHER" id="PTHR43045:SF1">
    <property type="entry name" value="SHIKIMATE TRANSPORTER"/>
    <property type="match status" value="1"/>
</dbReference>
<evidence type="ECO:0000313" key="9">
    <source>
        <dbReference type="EMBL" id="TDF86041.1"/>
    </source>
</evidence>
<dbReference type="AlphaFoldDB" id="A0A4R5K5D9"/>
<evidence type="ECO:0000256" key="6">
    <source>
        <dbReference type="ARBA" id="ARBA00023136"/>
    </source>
</evidence>
<dbReference type="InterPro" id="IPR005828">
    <property type="entry name" value="MFS_sugar_transport-like"/>
</dbReference>
<dbReference type="OrthoDB" id="8953821at2"/>
<evidence type="ECO:0000256" key="7">
    <source>
        <dbReference type="SAM" id="Phobius"/>
    </source>
</evidence>
<accession>A0A4R5K5D9</accession>
<dbReference type="RefSeq" id="WP_133207075.1">
    <property type="nucleotide sequence ID" value="NZ_SMRU01000064.1"/>
</dbReference>
<protein>
    <submittedName>
        <fullName evidence="9">MFS transporter</fullName>
    </submittedName>
</protein>
<dbReference type="Pfam" id="PF00083">
    <property type="entry name" value="Sugar_tr"/>
    <property type="match status" value="1"/>
</dbReference>
<comment type="caution">
    <text evidence="9">The sequence shown here is derived from an EMBL/GenBank/DDBJ whole genome shotgun (WGS) entry which is preliminary data.</text>
</comment>
<comment type="subcellular location">
    <subcellularLocation>
        <location evidence="1">Cell membrane</location>
        <topology evidence="1">Multi-pass membrane protein</topology>
    </subcellularLocation>
</comment>
<feature type="transmembrane region" description="Helical" evidence="7">
    <location>
        <begin position="88"/>
        <end position="109"/>
    </location>
</feature>
<evidence type="ECO:0000256" key="1">
    <source>
        <dbReference type="ARBA" id="ARBA00004651"/>
    </source>
</evidence>
<evidence type="ECO:0000256" key="2">
    <source>
        <dbReference type="ARBA" id="ARBA00022448"/>
    </source>
</evidence>
<proteinExistence type="predicted"/>
<feature type="non-terminal residue" evidence="9">
    <location>
        <position position="177"/>
    </location>
</feature>
<sequence length="177" mass="18845">MTQTLVPKKTPARAAFAAWIGTTLEYYDFAVYGTSSALILNVLFFSPQLPTGISVLLSLITFAVGYAVRPLGSLILGPMGDRYGRKFVMMLTLFGIGGCTFLIGCLPTYAQIGSLAPILLVAIRVIQGLCLSGEQPSAITMSLEHASERRRGFVSSFTTLGSASGTLLTLLVFIPIS</sequence>
<feature type="transmembrane region" description="Helical" evidence="7">
    <location>
        <begin position="53"/>
        <end position="76"/>
    </location>
</feature>
<evidence type="ECO:0000256" key="3">
    <source>
        <dbReference type="ARBA" id="ARBA00022475"/>
    </source>
</evidence>
<dbReference type="InterPro" id="IPR020846">
    <property type="entry name" value="MFS_dom"/>
</dbReference>